<protein>
    <submittedName>
        <fullName evidence="2">Uncharacterized protein</fullName>
    </submittedName>
</protein>
<feature type="compositionally biased region" description="Basic residues" evidence="1">
    <location>
        <begin position="71"/>
        <end position="82"/>
    </location>
</feature>
<comment type="caution">
    <text evidence="2">The sequence shown here is derived from an EMBL/GenBank/DDBJ whole genome shotgun (WGS) entry which is preliminary data.</text>
</comment>
<dbReference type="AlphaFoldDB" id="A0AAV3RUQ6"/>
<sequence>MLELIRSKVMEMIKDRHLAMYKKSGPIYVKIKRILDKNMKDCVGYTHRWNCRDGYEIRAGHEQYIVNTSRAKTKQPKRRQSKKKESTVDGTVDPSPATATATIAENEDDPRPALDQKIEESSSKAVAFIPPRPAPVAENEDDHDIQIIKVVKDLNVDPALSQRETRRVKRHLTKRANEQNKKKKPS</sequence>
<reference evidence="2 3" key="1">
    <citation type="submission" date="2024-01" db="EMBL/GenBank/DDBJ databases">
        <title>The complete chloroplast genome sequence of Lithospermum erythrorhizon: insights into the phylogenetic relationship among Boraginaceae species and the maternal lineages of purple gromwells.</title>
        <authorList>
            <person name="Okada T."/>
            <person name="Watanabe K."/>
        </authorList>
    </citation>
    <scope>NUCLEOTIDE SEQUENCE [LARGE SCALE GENOMIC DNA]</scope>
</reference>
<evidence type="ECO:0000313" key="2">
    <source>
        <dbReference type="EMBL" id="GAA0185448.1"/>
    </source>
</evidence>
<feature type="region of interest" description="Disordered" evidence="1">
    <location>
        <begin position="69"/>
        <end position="143"/>
    </location>
</feature>
<organism evidence="2 3">
    <name type="scientific">Lithospermum erythrorhizon</name>
    <name type="common">Purple gromwell</name>
    <name type="synonym">Lithospermum officinale var. erythrorhizon</name>
    <dbReference type="NCBI Taxonomy" id="34254"/>
    <lineage>
        <taxon>Eukaryota</taxon>
        <taxon>Viridiplantae</taxon>
        <taxon>Streptophyta</taxon>
        <taxon>Embryophyta</taxon>
        <taxon>Tracheophyta</taxon>
        <taxon>Spermatophyta</taxon>
        <taxon>Magnoliopsida</taxon>
        <taxon>eudicotyledons</taxon>
        <taxon>Gunneridae</taxon>
        <taxon>Pentapetalae</taxon>
        <taxon>asterids</taxon>
        <taxon>lamiids</taxon>
        <taxon>Boraginales</taxon>
        <taxon>Boraginaceae</taxon>
        <taxon>Boraginoideae</taxon>
        <taxon>Lithospermeae</taxon>
        <taxon>Lithospermum</taxon>
    </lineage>
</organism>
<accession>A0AAV3RUQ6</accession>
<gene>
    <name evidence="2" type="ORF">LIER_32736</name>
</gene>
<feature type="region of interest" description="Disordered" evidence="1">
    <location>
        <begin position="160"/>
        <end position="186"/>
    </location>
</feature>
<evidence type="ECO:0000313" key="3">
    <source>
        <dbReference type="Proteomes" id="UP001454036"/>
    </source>
</evidence>
<keyword evidence="3" id="KW-1185">Reference proteome</keyword>
<dbReference type="Proteomes" id="UP001454036">
    <property type="component" value="Unassembled WGS sequence"/>
</dbReference>
<feature type="compositionally biased region" description="Basic and acidic residues" evidence="1">
    <location>
        <begin position="109"/>
        <end position="122"/>
    </location>
</feature>
<name>A0AAV3RUQ6_LITER</name>
<evidence type="ECO:0000256" key="1">
    <source>
        <dbReference type="SAM" id="MobiDB-lite"/>
    </source>
</evidence>
<proteinExistence type="predicted"/>
<dbReference type="EMBL" id="BAABME010012714">
    <property type="protein sequence ID" value="GAA0185448.1"/>
    <property type="molecule type" value="Genomic_DNA"/>
</dbReference>